<evidence type="ECO:0000313" key="8">
    <source>
        <dbReference type="EMBL" id="QXJ30502.1"/>
    </source>
</evidence>
<accession>A0A8F5BS82</accession>
<dbReference type="NCBIfam" id="NF001670">
    <property type="entry name" value="PRK00435.1"/>
    <property type="match status" value="1"/>
</dbReference>
<name>A0A8F5BS82_9CREN</name>
<dbReference type="PIRSF" id="PIRSF006521">
    <property type="entry name" value="Transl_elong_EF1B_B_arc"/>
    <property type="match status" value="1"/>
</dbReference>
<dbReference type="CDD" id="cd00292">
    <property type="entry name" value="EF1B"/>
    <property type="match status" value="1"/>
</dbReference>
<gene>
    <name evidence="6" type="primary">ef1b</name>
    <name evidence="8" type="ORF">J5U21_00142</name>
    <name evidence="9" type="ORF">J5U22_00085</name>
</gene>
<dbReference type="HAMAP" id="MF_00043">
    <property type="entry name" value="EF1_beta"/>
    <property type="match status" value="1"/>
</dbReference>
<organism evidence="8 10">
    <name type="scientific">Saccharolobus shibatae</name>
    <dbReference type="NCBI Taxonomy" id="2286"/>
    <lineage>
        <taxon>Archaea</taxon>
        <taxon>Thermoproteota</taxon>
        <taxon>Thermoprotei</taxon>
        <taxon>Sulfolobales</taxon>
        <taxon>Sulfolobaceae</taxon>
        <taxon>Saccharolobus</taxon>
    </lineage>
</organism>
<dbReference type="Proteomes" id="UP000694036">
    <property type="component" value="Chromosome"/>
</dbReference>
<comment type="similarity">
    <text evidence="2 6">Belongs to the EF-1-beta/EF-1-delta family.</text>
</comment>
<keyword evidence="4 6" id="KW-0251">Elongation factor</keyword>
<dbReference type="EMBL" id="CP077713">
    <property type="protein sequence ID" value="QXJ33549.1"/>
    <property type="molecule type" value="Genomic_DNA"/>
</dbReference>
<sequence>MTDVLVVLKVFPDSDEVNLDNLYTDISNKLPKEYRIIRKETEPIAFGLNALILYVQMPEQTEGGTDNLEEVVNNIQGVSHAEVVGITRLGF</sequence>
<evidence type="ECO:0000256" key="5">
    <source>
        <dbReference type="ARBA" id="ARBA00022917"/>
    </source>
</evidence>
<keyword evidence="11" id="KW-1185">Reference proteome</keyword>
<comment type="function">
    <text evidence="1 6">Promotes the exchange of GDP for GTP in EF-1-alpha/GDP, thus allowing the regeneration of EF-1-alpha/GTP that could then be used to form the ternary complex EF-1-alpha/GTP/AAtRNA.</text>
</comment>
<evidence type="ECO:0000256" key="3">
    <source>
        <dbReference type="ARBA" id="ARBA00017600"/>
    </source>
</evidence>
<dbReference type="InterPro" id="IPR036219">
    <property type="entry name" value="eEF-1beta-like_sf"/>
</dbReference>
<dbReference type="GO" id="GO:0003746">
    <property type="term" value="F:translation elongation factor activity"/>
    <property type="evidence" value="ECO:0007669"/>
    <property type="project" value="UniProtKB-UniRule"/>
</dbReference>
<proteinExistence type="inferred from homology"/>
<dbReference type="Proteomes" id="UP000693941">
    <property type="component" value="Chromosome"/>
</dbReference>
<dbReference type="InterPro" id="IPR014038">
    <property type="entry name" value="EF1B_bsu/dsu_GNE"/>
</dbReference>
<protein>
    <recommendedName>
        <fullName evidence="3 6">Elongation factor 1-beta</fullName>
        <shortName evidence="6">EF-1-beta</shortName>
    </recommendedName>
    <alternativeName>
        <fullName evidence="6">aEF-1beta</fullName>
    </alternativeName>
</protein>
<feature type="domain" description="Translation elongation factor EF1B beta/delta subunit guanine nucleotide exchange" evidence="7">
    <location>
        <begin position="3"/>
        <end position="89"/>
    </location>
</feature>
<dbReference type="PANTHER" id="PTHR39647:SF1">
    <property type="entry name" value="ELONGATION FACTOR 1-BETA"/>
    <property type="match status" value="1"/>
</dbReference>
<evidence type="ECO:0000313" key="10">
    <source>
        <dbReference type="Proteomes" id="UP000693941"/>
    </source>
</evidence>
<dbReference type="InterPro" id="IPR014717">
    <property type="entry name" value="Transl_elong_EF1B/ribsomal_bS6"/>
</dbReference>
<evidence type="ECO:0000259" key="7">
    <source>
        <dbReference type="SMART" id="SM00888"/>
    </source>
</evidence>
<dbReference type="Gene3D" id="3.30.70.60">
    <property type="match status" value="1"/>
</dbReference>
<evidence type="ECO:0000256" key="6">
    <source>
        <dbReference type="HAMAP-Rule" id="MF_00043"/>
    </source>
</evidence>
<evidence type="ECO:0000313" key="9">
    <source>
        <dbReference type="EMBL" id="QXJ33549.1"/>
    </source>
</evidence>
<evidence type="ECO:0000256" key="4">
    <source>
        <dbReference type="ARBA" id="ARBA00022768"/>
    </source>
</evidence>
<evidence type="ECO:0000256" key="1">
    <source>
        <dbReference type="ARBA" id="ARBA00003815"/>
    </source>
</evidence>
<dbReference type="SUPFAM" id="SSF54984">
    <property type="entry name" value="eEF-1beta-like"/>
    <property type="match status" value="1"/>
</dbReference>
<dbReference type="PANTHER" id="PTHR39647">
    <property type="entry name" value="ELONGATION FACTOR 1-BETA"/>
    <property type="match status" value="1"/>
</dbReference>
<dbReference type="GeneID" id="15298343"/>
<evidence type="ECO:0000256" key="2">
    <source>
        <dbReference type="ARBA" id="ARBA00007411"/>
    </source>
</evidence>
<keyword evidence="5 6" id="KW-0648">Protein biosynthesis</keyword>
<reference evidence="8 11" key="1">
    <citation type="journal article" date="2021" name="Environ. Microbiol.">
        <title>New insights into the diversity and evolution of the archaeal mobilome from three complete genomes of Saccharolobus shibatae.</title>
        <authorList>
            <person name="Medvedeva S."/>
            <person name="Brandt D."/>
            <person name="Cvirkaite-Krupovic V."/>
            <person name="Liu Y."/>
            <person name="Severinov K."/>
            <person name="Ishino S."/>
            <person name="Ishino Y."/>
            <person name="Prangishvili D."/>
            <person name="Kalinowski J."/>
            <person name="Krupovic M."/>
        </authorList>
    </citation>
    <scope>NUCLEOTIDE SEQUENCE</scope>
    <source>
        <strain evidence="8">BEU9</strain>
        <strain evidence="9 11">S38A</strain>
    </source>
</reference>
<dbReference type="SMART" id="SM00888">
    <property type="entry name" value="EF1_GNE"/>
    <property type="match status" value="1"/>
</dbReference>
<dbReference type="RefSeq" id="WP_012711931.1">
    <property type="nucleotide sequence ID" value="NZ_CP077713.1"/>
</dbReference>
<dbReference type="EMBL" id="CP077715">
    <property type="protein sequence ID" value="QXJ30502.1"/>
    <property type="molecule type" value="Genomic_DNA"/>
</dbReference>
<dbReference type="InterPro" id="IPR004542">
    <property type="entry name" value="Transl_elong_EF1B_B_arc"/>
</dbReference>
<dbReference type="NCBIfam" id="TIGR00489">
    <property type="entry name" value="aEF-1_beta"/>
    <property type="match status" value="1"/>
</dbReference>
<dbReference type="SMR" id="A0A8F5BS82"/>
<evidence type="ECO:0000313" key="11">
    <source>
        <dbReference type="Proteomes" id="UP000694036"/>
    </source>
</evidence>
<dbReference type="AlphaFoldDB" id="A0A8F5BS82"/>
<dbReference type="Pfam" id="PF00736">
    <property type="entry name" value="EF1_GNE"/>
    <property type="match status" value="1"/>
</dbReference>